<comment type="caution">
    <text evidence="4">The sequence shown here is derived from an EMBL/GenBank/DDBJ whole genome shotgun (WGS) entry which is preliminary data.</text>
</comment>
<keyword evidence="5" id="KW-1185">Reference proteome</keyword>
<protein>
    <submittedName>
        <fullName evidence="4">Glyoxylate/hydroxypyruvate reductase A</fullName>
    </submittedName>
</protein>
<sequence>MTIAIISQNKQLQPWRDALLAIEPQLDIRLWPDIGNPEDIQFALVWNHPAGCFVPMKRLKTISSMGAGVDGLLADKHISDECQIVRLVDPGLASTMSEYLLAVVSAHRQHLGFYRTQQLKQRWSPKVPIPKHELTVGIMGLGQIGKAVATDFADSGFVVSGWSNSPKSLNGVSCFFGNEQLSQLLTNSKALINLLPLTSKTRGIIDQTLLGQLPHGALLINVGRGAHVNDEGLLSALSTGQLSAAFLDVFNQEPLDKTHPFWHQENLYMTPHVSSLTEPKAVAPQIIENYQRTISEQPLVNLVDKKAGY</sequence>
<dbReference type="InterPro" id="IPR036291">
    <property type="entry name" value="NAD(P)-bd_dom_sf"/>
</dbReference>
<keyword evidence="4" id="KW-0670">Pyruvate</keyword>
<dbReference type="CDD" id="cd12164">
    <property type="entry name" value="GDH_like_2"/>
    <property type="match status" value="1"/>
</dbReference>
<keyword evidence="2" id="KW-0520">NAD</keyword>
<dbReference type="PANTHER" id="PTHR43333:SF1">
    <property type="entry name" value="D-ISOMER SPECIFIC 2-HYDROXYACID DEHYDROGENASE NAD-BINDING DOMAIN-CONTAINING PROTEIN"/>
    <property type="match status" value="1"/>
</dbReference>
<proteinExistence type="predicted"/>
<dbReference type="OrthoDB" id="9787219at2"/>
<evidence type="ECO:0000313" key="4">
    <source>
        <dbReference type="EMBL" id="TQV72987.1"/>
    </source>
</evidence>
<dbReference type="Gene3D" id="3.40.50.720">
    <property type="entry name" value="NAD(P)-binding Rossmann-like Domain"/>
    <property type="match status" value="2"/>
</dbReference>
<dbReference type="InterPro" id="IPR006140">
    <property type="entry name" value="D-isomer_DH_NAD-bd"/>
</dbReference>
<name>A0A545T6Y6_9GAMM</name>
<dbReference type="Proteomes" id="UP000317839">
    <property type="component" value="Unassembled WGS sequence"/>
</dbReference>
<reference evidence="4 5" key="1">
    <citation type="submission" date="2019-06" db="EMBL/GenBank/DDBJ databases">
        <title>Draft genome of Aliikangiella marina GYP-15.</title>
        <authorList>
            <person name="Wang G."/>
        </authorList>
    </citation>
    <scope>NUCLEOTIDE SEQUENCE [LARGE SCALE GENOMIC DNA]</scope>
    <source>
        <strain evidence="4 5">GYP-15</strain>
    </source>
</reference>
<dbReference type="AlphaFoldDB" id="A0A545T6Y6"/>
<dbReference type="PROSITE" id="PS00671">
    <property type="entry name" value="D_2_HYDROXYACID_DH_3"/>
    <property type="match status" value="1"/>
</dbReference>
<dbReference type="PANTHER" id="PTHR43333">
    <property type="entry name" value="2-HACID_DH_C DOMAIN-CONTAINING PROTEIN"/>
    <property type="match status" value="1"/>
</dbReference>
<dbReference type="EMBL" id="VIKR01000004">
    <property type="protein sequence ID" value="TQV72987.1"/>
    <property type="molecule type" value="Genomic_DNA"/>
</dbReference>
<evidence type="ECO:0000256" key="1">
    <source>
        <dbReference type="ARBA" id="ARBA00023002"/>
    </source>
</evidence>
<gene>
    <name evidence="4" type="ORF">FLL45_16120</name>
</gene>
<keyword evidence="1" id="KW-0560">Oxidoreductase</keyword>
<accession>A0A545T6Y6</accession>
<dbReference type="SUPFAM" id="SSF51735">
    <property type="entry name" value="NAD(P)-binding Rossmann-fold domains"/>
    <property type="match status" value="1"/>
</dbReference>
<dbReference type="GO" id="GO:0051287">
    <property type="term" value="F:NAD binding"/>
    <property type="evidence" value="ECO:0007669"/>
    <property type="project" value="InterPro"/>
</dbReference>
<organism evidence="4 5">
    <name type="scientific">Aliikangiella marina</name>
    <dbReference type="NCBI Taxonomy" id="1712262"/>
    <lineage>
        <taxon>Bacteria</taxon>
        <taxon>Pseudomonadati</taxon>
        <taxon>Pseudomonadota</taxon>
        <taxon>Gammaproteobacteria</taxon>
        <taxon>Oceanospirillales</taxon>
        <taxon>Pleioneaceae</taxon>
        <taxon>Aliikangiella</taxon>
    </lineage>
</organism>
<dbReference type="Pfam" id="PF02826">
    <property type="entry name" value="2-Hacid_dh_C"/>
    <property type="match status" value="1"/>
</dbReference>
<dbReference type="GO" id="GO:0016616">
    <property type="term" value="F:oxidoreductase activity, acting on the CH-OH group of donors, NAD or NADP as acceptor"/>
    <property type="evidence" value="ECO:0007669"/>
    <property type="project" value="UniProtKB-ARBA"/>
</dbReference>
<evidence type="ECO:0000259" key="3">
    <source>
        <dbReference type="Pfam" id="PF02826"/>
    </source>
</evidence>
<dbReference type="InterPro" id="IPR029753">
    <property type="entry name" value="D-isomer_DH_CS"/>
</dbReference>
<evidence type="ECO:0000313" key="5">
    <source>
        <dbReference type="Proteomes" id="UP000317839"/>
    </source>
</evidence>
<evidence type="ECO:0000256" key="2">
    <source>
        <dbReference type="ARBA" id="ARBA00023027"/>
    </source>
</evidence>
<dbReference type="RefSeq" id="WP_142943125.1">
    <property type="nucleotide sequence ID" value="NZ_VIKR01000004.1"/>
</dbReference>
<feature type="domain" description="D-isomer specific 2-hydroxyacid dehydrogenase NAD-binding" evidence="3">
    <location>
        <begin position="103"/>
        <end position="274"/>
    </location>
</feature>